<feature type="domain" description="Multidrug resistance protein MdtA-like C-terminal permuted SH3" evidence="6">
    <location>
        <begin position="300"/>
        <end position="357"/>
    </location>
</feature>
<proteinExistence type="inferred from homology"/>
<dbReference type="PANTHER" id="PTHR30158:SF23">
    <property type="entry name" value="MULTIDRUG RESISTANCE PROTEIN MEXA"/>
    <property type="match status" value="1"/>
</dbReference>
<feature type="domain" description="Multidrug resistance protein MdtA-like beta-barrel" evidence="5">
    <location>
        <begin position="212"/>
        <end position="285"/>
    </location>
</feature>
<name>A0A3D8Y8V5_9BACT</name>
<evidence type="ECO:0000313" key="7">
    <source>
        <dbReference type="EMBL" id="REA59756.1"/>
    </source>
</evidence>
<organism evidence="7 8">
    <name type="scientific">Dyadobacter luteus</name>
    <dbReference type="NCBI Taxonomy" id="2259619"/>
    <lineage>
        <taxon>Bacteria</taxon>
        <taxon>Pseudomonadati</taxon>
        <taxon>Bacteroidota</taxon>
        <taxon>Cytophagia</taxon>
        <taxon>Cytophagales</taxon>
        <taxon>Spirosomataceae</taxon>
        <taxon>Dyadobacter</taxon>
    </lineage>
</organism>
<keyword evidence="3" id="KW-0732">Signal</keyword>
<evidence type="ECO:0000259" key="5">
    <source>
        <dbReference type="Pfam" id="PF25944"/>
    </source>
</evidence>
<dbReference type="InterPro" id="IPR058626">
    <property type="entry name" value="MdtA-like_b-barrel"/>
</dbReference>
<dbReference type="Gene3D" id="1.10.287.470">
    <property type="entry name" value="Helix hairpin bin"/>
    <property type="match status" value="1"/>
</dbReference>
<dbReference type="AlphaFoldDB" id="A0A3D8Y8V5"/>
<dbReference type="OrthoDB" id="9801814at2"/>
<dbReference type="InterPro" id="IPR006143">
    <property type="entry name" value="RND_pump_MFP"/>
</dbReference>
<feature type="signal peptide" evidence="3">
    <location>
        <begin position="1"/>
        <end position="24"/>
    </location>
</feature>
<feature type="domain" description="Multidrug resistance protein MdtA-like barrel-sandwich hybrid" evidence="4">
    <location>
        <begin position="66"/>
        <end position="205"/>
    </location>
</feature>
<dbReference type="GO" id="GO:0046677">
    <property type="term" value="P:response to antibiotic"/>
    <property type="evidence" value="ECO:0007669"/>
    <property type="project" value="TreeGrafter"/>
</dbReference>
<sequence>MFNRTYFVNSLLLATAAISISSCGGGEQQADMSYMQKPQVDFLQVNAAPSEIQTTYPGNIEGSVNVDIRAQVSGYLEKIYVKEGDYVQKGQALFKIKGDVFNEQVNNSQAVLQNALAAQASAQLEVDKLEPLVEAKVVSDMQMKVAKANYESAKAQVAQAKASLGSSQINAAFAVIKAPVSGYIGRIPNRTGNLVTPADASPLTTLSDINDVFVYFSMSEADFIEFLEARKTDERISTVEMVMANGAAYSHKGKLEVASGNIERTTGSVALKAVFPNPDKILRSGGSGRIILTKRLSESLAIPMASVKDIQDRLFVFALADSNKVSMRPITVDGRSGENYIVKSGLAKGDKIALNNIDVLADGVPVEPAATGSAKVSSK</sequence>
<dbReference type="NCBIfam" id="TIGR01730">
    <property type="entry name" value="RND_mfp"/>
    <property type="match status" value="1"/>
</dbReference>
<reference evidence="7 8" key="1">
    <citation type="submission" date="2018-07" db="EMBL/GenBank/DDBJ databases">
        <title>Dyadobacter roseus sp. nov., isolated from rose rhizosphere soil.</title>
        <authorList>
            <person name="Chen L."/>
        </authorList>
    </citation>
    <scope>NUCLEOTIDE SEQUENCE [LARGE SCALE GENOMIC DNA]</scope>
    <source>
        <strain evidence="7 8">RS19</strain>
    </source>
</reference>
<evidence type="ECO:0000256" key="2">
    <source>
        <dbReference type="ARBA" id="ARBA00009477"/>
    </source>
</evidence>
<feature type="chain" id="PRO_5017559131" evidence="3">
    <location>
        <begin position="25"/>
        <end position="379"/>
    </location>
</feature>
<dbReference type="GO" id="GO:0022857">
    <property type="term" value="F:transmembrane transporter activity"/>
    <property type="evidence" value="ECO:0007669"/>
    <property type="project" value="InterPro"/>
</dbReference>
<dbReference type="Pfam" id="PF25917">
    <property type="entry name" value="BSH_RND"/>
    <property type="match status" value="1"/>
</dbReference>
<dbReference type="InterPro" id="IPR058627">
    <property type="entry name" value="MdtA-like_C"/>
</dbReference>
<evidence type="ECO:0000313" key="8">
    <source>
        <dbReference type="Proteomes" id="UP000256373"/>
    </source>
</evidence>
<accession>A0A3D8Y8V5</accession>
<dbReference type="PROSITE" id="PS51257">
    <property type="entry name" value="PROKAR_LIPOPROTEIN"/>
    <property type="match status" value="1"/>
</dbReference>
<dbReference type="Gene3D" id="2.40.30.170">
    <property type="match status" value="1"/>
</dbReference>
<gene>
    <name evidence="7" type="ORF">DSL64_17315</name>
</gene>
<comment type="subcellular location">
    <subcellularLocation>
        <location evidence="1">Cell envelope</location>
    </subcellularLocation>
</comment>
<protein>
    <submittedName>
        <fullName evidence="7">Efflux RND transporter periplasmic adaptor subunit</fullName>
    </submittedName>
</protein>
<dbReference type="SUPFAM" id="SSF111369">
    <property type="entry name" value="HlyD-like secretion proteins"/>
    <property type="match status" value="1"/>
</dbReference>
<evidence type="ECO:0000256" key="1">
    <source>
        <dbReference type="ARBA" id="ARBA00004196"/>
    </source>
</evidence>
<evidence type="ECO:0000256" key="3">
    <source>
        <dbReference type="SAM" id="SignalP"/>
    </source>
</evidence>
<evidence type="ECO:0000259" key="4">
    <source>
        <dbReference type="Pfam" id="PF25917"/>
    </source>
</evidence>
<keyword evidence="8" id="KW-1185">Reference proteome</keyword>
<dbReference type="GO" id="GO:0030313">
    <property type="term" value="C:cell envelope"/>
    <property type="evidence" value="ECO:0007669"/>
    <property type="project" value="UniProtKB-SubCell"/>
</dbReference>
<dbReference type="Gene3D" id="2.40.50.100">
    <property type="match status" value="1"/>
</dbReference>
<dbReference type="RefSeq" id="WP_115832173.1">
    <property type="nucleotide sequence ID" value="NZ_QNUL01000014.1"/>
</dbReference>
<dbReference type="Pfam" id="PF25944">
    <property type="entry name" value="Beta-barrel_RND"/>
    <property type="match status" value="1"/>
</dbReference>
<dbReference type="EMBL" id="QNUL01000014">
    <property type="protein sequence ID" value="REA59756.1"/>
    <property type="molecule type" value="Genomic_DNA"/>
</dbReference>
<dbReference type="Proteomes" id="UP000256373">
    <property type="component" value="Unassembled WGS sequence"/>
</dbReference>
<comment type="similarity">
    <text evidence="2">Belongs to the membrane fusion protein (MFP) (TC 8.A.1) family.</text>
</comment>
<dbReference type="Pfam" id="PF25967">
    <property type="entry name" value="RND-MFP_C"/>
    <property type="match status" value="1"/>
</dbReference>
<dbReference type="GO" id="GO:0005886">
    <property type="term" value="C:plasma membrane"/>
    <property type="evidence" value="ECO:0007669"/>
    <property type="project" value="TreeGrafter"/>
</dbReference>
<dbReference type="InterPro" id="IPR058625">
    <property type="entry name" value="MdtA-like_BSH"/>
</dbReference>
<dbReference type="PANTHER" id="PTHR30158">
    <property type="entry name" value="ACRA/E-RELATED COMPONENT OF DRUG EFFLUX TRANSPORTER"/>
    <property type="match status" value="1"/>
</dbReference>
<comment type="caution">
    <text evidence="7">The sequence shown here is derived from an EMBL/GenBank/DDBJ whole genome shotgun (WGS) entry which is preliminary data.</text>
</comment>
<dbReference type="Gene3D" id="2.40.420.20">
    <property type="match status" value="1"/>
</dbReference>
<evidence type="ECO:0000259" key="6">
    <source>
        <dbReference type="Pfam" id="PF25967"/>
    </source>
</evidence>